<dbReference type="Pfam" id="PF09911">
    <property type="entry name" value="DUF2140"/>
    <property type="match status" value="1"/>
</dbReference>
<evidence type="ECO:0000313" key="2">
    <source>
        <dbReference type="EMBL" id="TDM18269.1"/>
    </source>
</evidence>
<comment type="caution">
    <text evidence="2">The sequence shown here is derived from an EMBL/GenBank/DDBJ whole genome shotgun (WGS) entry which is preliminary data.</text>
</comment>
<evidence type="ECO:0000256" key="1">
    <source>
        <dbReference type="SAM" id="Phobius"/>
    </source>
</evidence>
<gene>
    <name evidence="2" type="ORF">ETI04_01895</name>
</gene>
<protein>
    <submittedName>
        <fullName evidence="2">DUF2140 family protein</fullName>
    </submittedName>
</protein>
<dbReference type="InterPro" id="IPR018672">
    <property type="entry name" value="DUF2140"/>
</dbReference>
<keyword evidence="1" id="KW-0472">Membrane</keyword>
<sequence>MIRIIRSPFWFVLSLLLATFIIAGLVIFSNRLTNDIAFKPEIKSYHLTSEDTLILSEATVSNYLPHDRDTEIYFKSNKILIHNKSKFLNQDVHASFTTTPEVYKDGVLKLKIDKVTIGKLPFSKQKLLGIVNEFGNLPKGVSLNVNQSAFYYNLGIIEHGETKLLLKEINSSDEWVFDIKIKE</sequence>
<dbReference type="EMBL" id="SDQG01000001">
    <property type="protein sequence ID" value="TDM18269.1"/>
    <property type="molecule type" value="Genomic_DNA"/>
</dbReference>
<dbReference type="RefSeq" id="WP_133418886.1">
    <property type="nucleotide sequence ID" value="NZ_SDGP01000001.1"/>
</dbReference>
<organism evidence="2 3">
    <name type="scientific">Macrococcoides canis</name>
    <dbReference type="NCBI Taxonomy" id="1855823"/>
    <lineage>
        <taxon>Bacteria</taxon>
        <taxon>Bacillati</taxon>
        <taxon>Bacillota</taxon>
        <taxon>Bacilli</taxon>
        <taxon>Bacillales</taxon>
        <taxon>Staphylococcaceae</taxon>
        <taxon>Macrococcoides</taxon>
    </lineage>
</organism>
<keyword evidence="1" id="KW-0812">Transmembrane</keyword>
<reference evidence="2 3" key="1">
    <citation type="submission" date="2019-01" db="EMBL/GenBank/DDBJ databases">
        <title>Draft genome sequences of Macrococcus caseolyticus, Macrococcus canis, Macrococcus bohemicus and Macrococcus goetzii.</title>
        <authorList>
            <person name="Mazhar S."/>
            <person name="Altermann E."/>
            <person name="Hill C."/>
            <person name="Mcauliffe O."/>
        </authorList>
    </citation>
    <scope>NUCLEOTIDE SEQUENCE [LARGE SCALE GENOMIC DNA]</scope>
    <source>
        <strain evidence="2 3">DPC7162</strain>
    </source>
</reference>
<dbReference type="Proteomes" id="UP000294865">
    <property type="component" value="Unassembled WGS sequence"/>
</dbReference>
<dbReference type="AlphaFoldDB" id="A0A4R6C7B9"/>
<name>A0A4R6C7B9_9STAP</name>
<feature type="transmembrane region" description="Helical" evidence="1">
    <location>
        <begin position="9"/>
        <end position="28"/>
    </location>
</feature>
<keyword evidence="1" id="KW-1133">Transmembrane helix</keyword>
<proteinExistence type="predicted"/>
<evidence type="ECO:0000313" key="3">
    <source>
        <dbReference type="Proteomes" id="UP000294865"/>
    </source>
</evidence>
<accession>A0A4R6C7B9</accession>